<dbReference type="Proteomes" id="UP000825002">
    <property type="component" value="Unassembled WGS sequence"/>
</dbReference>
<evidence type="ECO:0000256" key="2">
    <source>
        <dbReference type="ARBA" id="ARBA00034103"/>
    </source>
</evidence>
<feature type="compositionally biased region" description="Low complexity" evidence="3">
    <location>
        <begin position="1417"/>
        <end position="1427"/>
    </location>
</feature>
<feature type="non-terminal residue" evidence="6">
    <location>
        <position position="1"/>
    </location>
</feature>
<feature type="region of interest" description="Disordered" evidence="3">
    <location>
        <begin position="186"/>
        <end position="272"/>
    </location>
</feature>
<sequence length="1878" mass="201393">LMHNSSSRRRATLWHQHHHSLGSAGLGGDERDLSIEDEDEEEGEEGVEERQCADRNYINYPHEDSMTPPDDYPSDCNDAELDVVDTYDGGGGGGGGVAGTYHAHRPHQPHEYRHERRQNLHQPSTFHASGLPLQRTPASMVPAPSYPATTPSAAAASRLMQHVPPSVVNLGQQRSVSGVSSMVASPHHHLRSHQQQHLHDTPVSGASSSIQRLQQQQYLMHEHSPHHQQYSHHTQAPLHPATGATRQHGESHTVVNPHHLHHHPHHHQQQALIQTPSGGYLTSSEGANVEATELNMGGQRDSMARARRRRALQAMQAHKPFLDSPITWTPTQDGSALIGHMVLKKNLAYLTASGLVSGSTGADSSPASGRHSVTGATPTRSQRYQHHVSAARRISQLGGAAVLGLKVVGGRLAHSGYIGAIVERVKRGSIADLVGQLRPGDEIIEWNRVPLRGKSYEEVRDIIADSKSAPQVELLVSQPLVDSLTMVSPVRRRHLQSAFGGPFDSEDFVDDDFDDYETNDDDYHDERLLHDCEQLELMQRRCHDLDQAHNYGDIFDDELARYADDPIEYAQQLRRRSQRRSRRRRSHRHRLTGPTDAHSLSCLGGPAHQPSSLQSHLHDPFVASSSLVASHQRVPAGAMTLPSEPQSPSPPPQQSIQQQPTTGGGDPITTTGTAVSGRLQVRLSYDAQASQLMVTIVSASELMPTLDGRLRNPFAKLYVLPERSDKYKRRTKTLVRTNDPKWNQTFIYSPFRRSKLRTRCLDISVWDYDRYTSDVQLLGQVLIELASAPLDDVSEWYWLCSREEIVQMLRQQRKTHLLMAHELGCSFSPPSTASRGFSDAELTDIERDDNEALYHHDHPTGGSRDSWRALLADTSQDSFGSSPPTASHSLRAITPLPAGGHLMSGPGHAPSGGTSAVGAAQAPMASSGGGSTAPVGAGAGSHHPLTHQTSVGSDGGRGRHRTSIKSLVVVSGESGYGYTPSSLSGRPTPTPTGSMANVASAASGGSVSAASGRARAGTIGAMESGGSQTMTAATSHPHPHRGALGYLLADNPAISSSLPSYYSSGRTMSPGGSHTERTHMPGAAAMQGDRRLTCGSVRQYTAMRTHRHPSLEATLDTGSLDYGYVDTTPTERLLRARHASMHQQSTAPVGASAVAMDAGHDLGATTSGAGAVGARPKFQKSSSQPSESTHATHHAYGSAAGVSHAPSISYGHFAKVPTHGSYMPPVQHVGSLDTGQHALGVAAAGSSVPFGAYYSLGPQSKSAMASGSHLASQYSHPHSATPPVPRRKLPEAPCRHPSLTSTGAAPTATTKPSNLVGVPSHQPRPVLPLVIGSQSAMAPATGVMSMASDSELHTRHRQQAVGGEYLQDYNYKMYYAHPQPRQSSAPGVAASRHQHVEDKGALPQAGVPLQRERPPDTSSSKTSLTTSDADLMSLSALEDRELVGTAATSFTAAEFGAARTRRSGAQGPVYPGSRAHNEPEHGSRRSWSSEAPHSSGQTGSANIATSGTGGSTAGAVSGDGTHGGDTGSVSDSTTQAATMGGTRAHGTSSAPGQEQSSSSAERAARRAQRHAERQRRAQGQTQAKSLQHQQHSSDKSIGGETAGGSSQSLKSQSGAGATTSGSLSKKSNSATQLSLSGTKKRLGFRKKQTTSFSVHRSEEVAPHDMKHLVKQTNSMSSEGEGSVSGESGAQQQWMRPERRVAQLKPSDVTQDFVEGLGAGQIVSRQALASPYLGDIQLSLSDRKDNLEVEVIRARRLQKKPSAKVLPAPYVKVYLIRNGKCVAKAKTCASRRTLDPLYQQQLTFQEDYRGCVLQAIVWGDYGRIERKSFMGIVQVQLDELNLSSIVIGWYKLFNQSSLITVPSKSLRHALMATSTESFT</sequence>
<comment type="caution">
    <text evidence="6">The sequence shown here is derived from an EMBL/GenBank/DDBJ whole genome shotgun (WGS) entry which is preliminary data.</text>
</comment>
<comment type="subcellular location">
    <subcellularLocation>
        <location evidence="2">Synapse</location>
    </subcellularLocation>
</comment>
<dbReference type="EMBL" id="JAIFTH010000020">
    <property type="protein sequence ID" value="KAG9511213.1"/>
    <property type="molecule type" value="Genomic_DNA"/>
</dbReference>
<feature type="compositionally biased region" description="Acidic residues" evidence="3">
    <location>
        <begin position="35"/>
        <end position="47"/>
    </location>
</feature>
<feature type="region of interest" description="Disordered" evidence="3">
    <location>
        <begin position="1"/>
        <end position="69"/>
    </location>
</feature>
<feature type="domain" description="C2" evidence="4">
    <location>
        <begin position="675"/>
        <end position="797"/>
    </location>
</feature>
<feature type="region of interest" description="Disordered" evidence="3">
    <location>
        <begin position="977"/>
        <end position="999"/>
    </location>
</feature>
<feature type="region of interest" description="Disordered" evidence="3">
    <location>
        <begin position="1166"/>
        <end position="1200"/>
    </location>
</feature>
<feature type="domain" description="PDZ" evidence="5">
    <location>
        <begin position="399"/>
        <end position="478"/>
    </location>
</feature>
<feature type="compositionally biased region" description="Low complexity" evidence="3">
    <location>
        <begin position="1548"/>
        <end position="1561"/>
    </location>
</feature>
<feature type="domain" description="C2" evidence="4">
    <location>
        <begin position="1731"/>
        <end position="1849"/>
    </location>
</feature>
<dbReference type="SUPFAM" id="SSF50156">
    <property type="entry name" value="PDZ domain-like"/>
    <property type="match status" value="1"/>
</dbReference>
<dbReference type="SUPFAM" id="SSF49562">
    <property type="entry name" value="C2 domain (Calcium/lipid-binding domain, CaLB)"/>
    <property type="match status" value="2"/>
</dbReference>
<feature type="compositionally biased region" description="Low complexity" evidence="3">
    <location>
        <begin position="1674"/>
        <end position="1688"/>
    </location>
</feature>
<feature type="region of interest" description="Disordered" evidence="3">
    <location>
        <begin position="897"/>
        <end position="943"/>
    </location>
</feature>
<feature type="compositionally biased region" description="Polar residues" evidence="3">
    <location>
        <begin position="358"/>
        <end position="367"/>
    </location>
</feature>
<organism evidence="6 7">
    <name type="scientific">Fragariocoptes setiger</name>
    <dbReference type="NCBI Taxonomy" id="1670756"/>
    <lineage>
        <taxon>Eukaryota</taxon>
        <taxon>Metazoa</taxon>
        <taxon>Ecdysozoa</taxon>
        <taxon>Arthropoda</taxon>
        <taxon>Chelicerata</taxon>
        <taxon>Arachnida</taxon>
        <taxon>Acari</taxon>
        <taxon>Acariformes</taxon>
        <taxon>Trombidiformes</taxon>
        <taxon>Prostigmata</taxon>
        <taxon>Eupodina</taxon>
        <taxon>Eriophyoidea</taxon>
        <taxon>Phytoptidae</taxon>
        <taxon>Fragariocoptes</taxon>
    </lineage>
</organism>
<dbReference type="PANTHER" id="PTHR12157">
    <property type="entry name" value="REGULATING SYNAPTIC MEMBRANE EXOCYTOSIS PROTEIN"/>
    <property type="match status" value="1"/>
</dbReference>
<protein>
    <submittedName>
        <fullName evidence="6">Regulating synaptic membrane exocytosis protein 1</fullName>
    </submittedName>
</protein>
<dbReference type="Gene3D" id="2.60.40.150">
    <property type="entry name" value="C2 domain"/>
    <property type="match status" value="2"/>
</dbReference>
<dbReference type="Gene3D" id="2.30.42.10">
    <property type="match status" value="1"/>
</dbReference>
<dbReference type="InterPro" id="IPR039032">
    <property type="entry name" value="Rim-like"/>
</dbReference>
<feature type="compositionally biased region" description="Polar residues" evidence="3">
    <location>
        <begin position="1267"/>
        <end position="1278"/>
    </location>
</feature>
<dbReference type="InterPro" id="IPR001478">
    <property type="entry name" value="PDZ"/>
</dbReference>
<feature type="compositionally biased region" description="Basic residues" evidence="3">
    <location>
        <begin position="1"/>
        <end position="20"/>
    </location>
</feature>
<evidence type="ECO:0000313" key="6">
    <source>
        <dbReference type="EMBL" id="KAG9511213.1"/>
    </source>
</evidence>
<dbReference type="SMART" id="SM00228">
    <property type="entry name" value="PDZ"/>
    <property type="match status" value="1"/>
</dbReference>
<feature type="region of interest" description="Disordered" evidence="3">
    <location>
        <begin position="1672"/>
        <end position="1691"/>
    </location>
</feature>
<gene>
    <name evidence="6" type="primary">Rims1</name>
    <name evidence="6" type="ORF">GZH46_00216</name>
</gene>
<feature type="compositionally biased region" description="Low complexity" evidence="3">
    <location>
        <begin position="654"/>
        <end position="672"/>
    </location>
</feature>
<reference evidence="6 7" key="1">
    <citation type="submission" date="2020-10" db="EMBL/GenBank/DDBJ databases">
        <authorList>
            <person name="Klimov P.B."/>
            <person name="Dyachkov S.M."/>
            <person name="Chetverikov P.E."/>
        </authorList>
    </citation>
    <scope>NUCLEOTIDE SEQUENCE [LARGE SCALE GENOMIC DNA]</scope>
    <source>
        <strain evidence="6">BMOC 18-1129-001#AD2665</strain>
        <tissue evidence="6">Entire mites</tissue>
    </source>
</reference>
<dbReference type="InterPro" id="IPR035892">
    <property type="entry name" value="C2_domain_sf"/>
</dbReference>
<dbReference type="Pfam" id="PF00595">
    <property type="entry name" value="PDZ"/>
    <property type="match status" value="1"/>
</dbReference>
<feature type="region of interest" description="Disordered" evidence="3">
    <location>
        <begin position="358"/>
        <end position="384"/>
    </location>
</feature>
<feature type="compositionally biased region" description="Basic residues" evidence="3">
    <location>
        <begin position="186"/>
        <end position="196"/>
    </location>
</feature>
<feature type="compositionally biased region" description="Basic residues" evidence="3">
    <location>
        <begin position="258"/>
        <end position="268"/>
    </location>
</feature>
<feature type="compositionally biased region" description="Basic residues" evidence="3">
    <location>
        <begin position="1638"/>
        <end position="1648"/>
    </location>
</feature>
<feature type="region of interest" description="Disordered" evidence="3">
    <location>
        <begin position="1458"/>
        <end position="1659"/>
    </location>
</feature>
<evidence type="ECO:0000313" key="7">
    <source>
        <dbReference type="Proteomes" id="UP000825002"/>
    </source>
</evidence>
<dbReference type="PROSITE" id="PS50106">
    <property type="entry name" value="PDZ"/>
    <property type="match status" value="1"/>
</dbReference>
<dbReference type="Pfam" id="PF00168">
    <property type="entry name" value="C2"/>
    <property type="match status" value="2"/>
</dbReference>
<name>A0ABQ7SCQ6_9ACAR</name>
<dbReference type="PANTHER" id="PTHR12157:SF21">
    <property type="entry name" value="RAB3 INTERACTING MOLECULE, ISOFORM F"/>
    <property type="match status" value="1"/>
</dbReference>
<evidence type="ECO:0000256" key="3">
    <source>
        <dbReference type="SAM" id="MobiDB-lite"/>
    </source>
</evidence>
<feature type="compositionally biased region" description="Polar residues" evidence="3">
    <location>
        <begin position="1298"/>
        <end position="1313"/>
    </location>
</feature>
<dbReference type="CDD" id="cd04031">
    <property type="entry name" value="C2A_RIM1alpha"/>
    <property type="match status" value="1"/>
</dbReference>
<evidence type="ECO:0000259" key="4">
    <source>
        <dbReference type="PROSITE" id="PS50004"/>
    </source>
</evidence>
<keyword evidence="1" id="KW-0770">Synapse</keyword>
<accession>A0ABQ7SCQ6</accession>
<feature type="region of interest" description="Disordered" evidence="3">
    <location>
        <begin position="1378"/>
        <end position="1427"/>
    </location>
</feature>
<keyword evidence="7" id="KW-1185">Reference proteome</keyword>
<proteinExistence type="predicted"/>
<dbReference type="CDD" id="cd06714">
    <property type="entry name" value="PDZ_RIM-like"/>
    <property type="match status" value="1"/>
</dbReference>
<feature type="compositionally biased region" description="Polar residues" evidence="3">
    <location>
        <begin position="1579"/>
        <end position="1590"/>
    </location>
</feature>
<feature type="compositionally biased region" description="Polar residues" evidence="3">
    <location>
        <begin position="204"/>
        <end position="218"/>
    </location>
</feature>
<feature type="compositionally biased region" description="Low complexity" evidence="3">
    <location>
        <begin position="1603"/>
        <end position="1622"/>
    </location>
</feature>
<dbReference type="InterPro" id="IPR000008">
    <property type="entry name" value="C2_dom"/>
</dbReference>
<feature type="compositionally biased region" description="Polar residues" evidence="3">
    <location>
        <begin position="1623"/>
        <end position="1637"/>
    </location>
</feature>
<feature type="compositionally biased region" description="Polar residues" evidence="3">
    <location>
        <begin position="1179"/>
        <end position="1189"/>
    </location>
</feature>
<feature type="region of interest" description="Disordered" evidence="3">
    <location>
        <begin position="1267"/>
        <end position="1321"/>
    </location>
</feature>
<evidence type="ECO:0000256" key="1">
    <source>
        <dbReference type="ARBA" id="ARBA00023018"/>
    </source>
</evidence>
<dbReference type="InterPro" id="IPR036034">
    <property type="entry name" value="PDZ_sf"/>
</dbReference>
<feature type="compositionally biased region" description="Basic residues" evidence="3">
    <location>
        <begin position="573"/>
        <end position="591"/>
    </location>
</feature>
<dbReference type="PROSITE" id="PS50004">
    <property type="entry name" value="C2"/>
    <property type="match status" value="2"/>
</dbReference>
<dbReference type="SMART" id="SM00239">
    <property type="entry name" value="C2"/>
    <property type="match status" value="2"/>
</dbReference>
<evidence type="ECO:0000259" key="5">
    <source>
        <dbReference type="PROSITE" id="PS50106"/>
    </source>
</evidence>
<feature type="region of interest" description="Disordered" evidence="3">
    <location>
        <begin position="638"/>
        <end position="672"/>
    </location>
</feature>
<feature type="region of interest" description="Disordered" evidence="3">
    <location>
        <begin position="573"/>
        <end position="615"/>
    </location>
</feature>
<feature type="compositionally biased region" description="Polar residues" evidence="3">
    <location>
        <begin position="1485"/>
        <end position="1497"/>
    </location>
</feature>